<sequence length="168" mass="18847">MLPGAEAVGFERHRTGYLPEMAITDSREVVIEATPEEILDVLFDLESLTEWSSAHKEVEVLERDEQDHPTRSRQVVKLVGVSDEQELAYTVHDDGVGWTLISSKQQRAQEGRYTLTPEGDSTRVRFDLTVDLVAPVPGFLVKKGAKSLMDTATEGLRKRVLEVEKRGK</sequence>
<dbReference type="Gene3D" id="3.30.530.20">
    <property type="match status" value="1"/>
</dbReference>
<dbReference type="Proteomes" id="UP000465301">
    <property type="component" value="Unassembled WGS sequence"/>
</dbReference>
<evidence type="ECO:0000313" key="1">
    <source>
        <dbReference type="EMBL" id="GFG95916.1"/>
    </source>
</evidence>
<reference evidence="1 2" key="1">
    <citation type="journal article" date="2019" name="Emerg. Microbes Infect.">
        <title>Comprehensive subspecies identification of 175 nontuberculous mycobacteria species based on 7547 genomic profiles.</title>
        <authorList>
            <person name="Matsumoto Y."/>
            <person name="Kinjo T."/>
            <person name="Motooka D."/>
            <person name="Nabeya D."/>
            <person name="Jung N."/>
            <person name="Uechi K."/>
            <person name="Horii T."/>
            <person name="Iida T."/>
            <person name="Fujita J."/>
            <person name="Nakamura S."/>
        </authorList>
    </citation>
    <scope>NUCLEOTIDE SEQUENCE [LARGE SCALE GENOMIC DNA]</scope>
    <source>
        <strain evidence="1 2">JCM 30726</strain>
    </source>
</reference>
<name>A0A7I9Z4W1_9MYCO</name>
<dbReference type="InterPro" id="IPR019587">
    <property type="entry name" value="Polyketide_cyclase/dehydratase"/>
</dbReference>
<accession>A0A7I9Z4W1</accession>
<dbReference type="InterPro" id="IPR023393">
    <property type="entry name" value="START-like_dom_sf"/>
</dbReference>
<evidence type="ECO:0000313" key="2">
    <source>
        <dbReference type="Proteomes" id="UP000465301"/>
    </source>
</evidence>
<dbReference type="CDD" id="cd07819">
    <property type="entry name" value="SRPBCC_2"/>
    <property type="match status" value="1"/>
</dbReference>
<dbReference type="AlphaFoldDB" id="A0A7I9Z4W1"/>
<proteinExistence type="predicted"/>
<dbReference type="EMBL" id="BLLA01000001">
    <property type="protein sequence ID" value="GFG95916.1"/>
    <property type="molecule type" value="Genomic_DNA"/>
</dbReference>
<dbReference type="Pfam" id="PF10604">
    <property type="entry name" value="Polyketide_cyc2"/>
    <property type="match status" value="1"/>
</dbReference>
<evidence type="ECO:0008006" key="3">
    <source>
        <dbReference type="Google" id="ProtNLM"/>
    </source>
</evidence>
<protein>
    <recommendedName>
        <fullName evidence="3">Cyclase</fullName>
    </recommendedName>
</protein>
<dbReference type="PANTHER" id="PTHR39683">
    <property type="entry name" value="CONSERVED PROTEIN TB16.3"/>
    <property type="match status" value="1"/>
</dbReference>
<organism evidence="1 2">
    <name type="scientific">Mycobacterium timonense</name>
    <dbReference type="NCBI Taxonomy" id="701043"/>
    <lineage>
        <taxon>Bacteria</taxon>
        <taxon>Bacillati</taxon>
        <taxon>Actinomycetota</taxon>
        <taxon>Actinomycetes</taxon>
        <taxon>Mycobacteriales</taxon>
        <taxon>Mycobacteriaceae</taxon>
        <taxon>Mycobacterium</taxon>
        <taxon>Mycobacterium avium complex (MAC)</taxon>
    </lineage>
</organism>
<dbReference type="PANTHER" id="PTHR39683:SF4">
    <property type="entry name" value="COENZYME Q-BINDING PROTEIN COQ10 START DOMAIN-CONTAINING PROTEIN"/>
    <property type="match status" value="1"/>
</dbReference>
<keyword evidence="2" id="KW-1185">Reference proteome</keyword>
<comment type="caution">
    <text evidence="1">The sequence shown here is derived from an EMBL/GenBank/DDBJ whole genome shotgun (WGS) entry which is preliminary data.</text>
</comment>
<gene>
    <name evidence="1" type="ORF">MTIM_17950</name>
</gene>
<dbReference type="SUPFAM" id="SSF55961">
    <property type="entry name" value="Bet v1-like"/>
    <property type="match status" value="1"/>
</dbReference>